<dbReference type="InterPro" id="IPR003653">
    <property type="entry name" value="Peptidase_C48_C"/>
</dbReference>
<evidence type="ECO:0000256" key="5">
    <source>
        <dbReference type="SAM" id="MobiDB-lite"/>
    </source>
</evidence>
<keyword evidence="8" id="KW-1185">Reference proteome</keyword>
<evidence type="ECO:0000256" key="2">
    <source>
        <dbReference type="ARBA" id="ARBA00022670"/>
    </source>
</evidence>
<organism evidence="7 8">
    <name type="scientific">Arabis nemorensis</name>
    <dbReference type="NCBI Taxonomy" id="586526"/>
    <lineage>
        <taxon>Eukaryota</taxon>
        <taxon>Viridiplantae</taxon>
        <taxon>Streptophyta</taxon>
        <taxon>Embryophyta</taxon>
        <taxon>Tracheophyta</taxon>
        <taxon>Spermatophyta</taxon>
        <taxon>Magnoliopsida</taxon>
        <taxon>eudicotyledons</taxon>
        <taxon>Gunneridae</taxon>
        <taxon>Pentapetalae</taxon>
        <taxon>rosids</taxon>
        <taxon>malvids</taxon>
        <taxon>Brassicales</taxon>
        <taxon>Brassicaceae</taxon>
        <taxon>Arabideae</taxon>
        <taxon>Arabis</taxon>
    </lineage>
</organism>
<dbReference type="GO" id="GO:0016929">
    <property type="term" value="F:deSUMOylase activity"/>
    <property type="evidence" value="ECO:0007669"/>
    <property type="project" value="TreeGrafter"/>
</dbReference>
<dbReference type="PROSITE" id="PS50600">
    <property type="entry name" value="ULP_PROTEASE"/>
    <property type="match status" value="1"/>
</dbReference>
<dbReference type="SUPFAM" id="SSF54001">
    <property type="entry name" value="Cysteine proteinases"/>
    <property type="match status" value="1"/>
</dbReference>
<dbReference type="OrthoDB" id="1107842at2759"/>
<evidence type="ECO:0000259" key="6">
    <source>
        <dbReference type="PROSITE" id="PS50600"/>
    </source>
</evidence>
<feature type="domain" description="Ubiquitin-like protease family profile" evidence="6">
    <location>
        <begin position="18"/>
        <end position="319"/>
    </location>
</feature>
<evidence type="ECO:0000256" key="1">
    <source>
        <dbReference type="ARBA" id="ARBA00005234"/>
    </source>
</evidence>
<dbReference type="InterPro" id="IPR038765">
    <property type="entry name" value="Papain-like_cys_pep_sf"/>
</dbReference>
<evidence type="ECO:0000256" key="4">
    <source>
        <dbReference type="ARBA" id="ARBA00022807"/>
    </source>
</evidence>
<protein>
    <recommendedName>
        <fullName evidence="6">Ubiquitin-like protease family profile domain-containing protein</fullName>
    </recommendedName>
</protein>
<dbReference type="GO" id="GO:0006508">
    <property type="term" value="P:proteolysis"/>
    <property type="evidence" value="ECO:0007669"/>
    <property type="project" value="UniProtKB-KW"/>
</dbReference>
<feature type="compositionally biased region" description="Basic and acidic residues" evidence="5">
    <location>
        <begin position="1"/>
        <end position="24"/>
    </location>
</feature>
<dbReference type="PANTHER" id="PTHR12606:SF136">
    <property type="entry name" value="ULP1 PROTEASE FAMILY PROTEIN"/>
    <property type="match status" value="1"/>
</dbReference>
<sequence length="367" mass="42060">MEAVIEGKEEPAKNGDGVKIRNAEQTKSNKPKPAAHVEDMADDADENKTVTDVGSKFMNKETLKEDGLSASVNGADPSVMVLDNQKPPENYVALEKAKQEEKRQASIIRAKSERLKKPAPTKRSPFFGNKIAKRTHMDAALNMLRKQYKAHLEWFRSDKICILDTTLGNIWNMRYHDFVDFPANEDVTGRKLPGGSWDYYTGQIPEYEKIEKTWGTEVEDIYSPLNVKKDHWVALWISLPKRHIVVWDSICTYASDEHIEEKVKPIAMMLPYLIHISCAAEDRYKWPIAPFTYERVAKVPQNKQDGDCGVYTLKYIECHALGYPFSSVALCDAKIKRIRDKLRAEIFMETEFRGTDPSTYKDLDLYD</sequence>
<dbReference type="Proteomes" id="UP000489600">
    <property type="component" value="Unassembled WGS sequence"/>
</dbReference>
<keyword evidence="4" id="KW-0788">Thiol protease</keyword>
<reference evidence="7" key="1">
    <citation type="submission" date="2019-07" db="EMBL/GenBank/DDBJ databases">
        <authorList>
            <person name="Dittberner H."/>
        </authorList>
    </citation>
    <scope>NUCLEOTIDE SEQUENCE [LARGE SCALE GENOMIC DNA]</scope>
</reference>
<comment type="similarity">
    <text evidence="1">Belongs to the peptidase C48 family.</text>
</comment>
<proteinExistence type="inferred from homology"/>
<evidence type="ECO:0000256" key="3">
    <source>
        <dbReference type="ARBA" id="ARBA00022801"/>
    </source>
</evidence>
<gene>
    <name evidence="7" type="ORF">ANE_LOCUS9593</name>
</gene>
<dbReference type="EMBL" id="CABITT030000003">
    <property type="protein sequence ID" value="VVA99148.1"/>
    <property type="molecule type" value="Genomic_DNA"/>
</dbReference>
<dbReference type="PANTHER" id="PTHR12606">
    <property type="entry name" value="SENTRIN/SUMO-SPECIFIC PROTEASE"/>
    <property type="match status" value="1"/>
</dbReference>
<dbReference type="Pfam" id="PF02902">
    <property type="entry name" value="Peptidase_C48"/>
    <property type="match status" value="1"/>
</dbReference>
<comment type="caution">
    <text evidence="7">The sequence shown here is derived from an EMBL/GenBank/DDBJ whole genome shotgun (WGS) entry which is preliminary data.</text>
</comment>
<dbReference type="Gene3D" id="3.40.395.10">
    <property type="entry name" value="Adenoviral Proteinase, Chain A"/>
    <property type="match status" value="1"/>
</dbReference>
<evidence type="ECO:0000313" key="7">
    <source>
        <dbReference type="EMBL" id="VVA99148.1"/>
    </source>
</evidence>
<dbReference type="AlphaFoldDB" id="A0A565BBZ5"/>
<evidence type="ECO:0000313" key="8">
    <source>
        <dbReference type="Proteomes" id="UP000489600"/>
    </source>
</evidence>
<keyword evidence="2" id="KW-0645">Protease</keyword>
<name>A0A565BBZ5_9BRAS</name>
<feature type="region of interest" description="Disordered" evidence="5">
    <location>
        <begin position="1"/>
        <end position="47"/>
    </location>
</feature>
<dbReference type="GO" id="GO:0005634">
    <property type="term" value="C:nucleus"/>
    <property type="evidence" value="ECO:0007669"/>
    <property type="project" value="TreeGrafter"/>
</dbReference>
<dbReference type="GO" id="GO:0016926">
    <property type="term" value="P:protein desumoylation"/>
    <property type="evidence" value="ECO:0007669"/>
    <property type="project" value="TreeGrafter"/>
</dbReference>
<accession>A0A565BBZ5</accession>
<keyword evidence="3" id="KW-0378">Hydrolase</keyword>